<evidence type="ECO:0000313" key="2">
    <source>
        <dbReference type="Proteomes" id="UP000298654"/>
    </source>
</evidence>
<gene>
    <name evidence="1" type="ORF">D9V59_01810</name>
</gene>
<proteinExistence type="predicted"/>
<organism evidence="1 2">
    <name type="scientific">Buchnera aphidicola</name>
    <name type="common">Artemisaphis artemisicola</name>
    <dbReference type="NCBI Taxonomy" id="1241836"/>
    <lineage>
        <taxon>Bacteria</taxon>
        <taxon>Pseudomonadati</taxon>
        <taxon>Pseudomonadota</taxon>
        <taxon>Gammaproteobacteria</taxon>
        <taxon>Enterobacterales</taxon>
        <taxon>Erwiniaceae</taxon>
        <taxon>Buchnera</taxon>
    </lineage>
</organism>
<sequence length="41" mass="5178">MFYYLIRKFLFSIEPEKAHFLALQYLKIKKNKLFNFFFLNL</sequence>
<accession>A0A4D6XMX3</accession>
<dbReference type="EMBL" id="CP034900">
    <property type="protein sequence ID" value="QCI16030.1"/>
    <property type="molecule type" value="Genomic_DNA"/>
</dbReference>
<evidence type="ECO:0000313" key="1">
    <source>
        <dbReference type="EMBL" id="QCI16030.1"/>
    </source>
</evidence>
<dbReference type="AlphaFoldDB" id="A0A4D6XMX3"/>
<name>A0A4D6XMX3_9GAMM</name>
<protein>
    <submittedName>
        <fullName evidence="1">Dihydroorotate dehydrogenase</fullName>
    </submittedName>
</protein>
<reference evidence="1 2" key="1">
    <citation type="submission" date="2018-12" db="EMBL/GenBank/DDBJ databases">
        <authorList>
            <person name="Chong R.A."/>
        </authorList>
    </citation>
    <scope>NUCLEOTIDE SEQUENCE [LARGE SCALE GENOMIC DNA]</scope>
    <source>
        <strain evidence="1 2">Aar</strain>
    </source>
</reference>
<dbReference type="Proteomes" id="UP000298654">
    <property type="component" value="Chromosome"/>
</dbReference>
<reference evidence="1 2" key="2">
    <citation type="submission" date="2019-05" db="EMBL/GenBank/DDBJ databases">
        <title>Genome evolution of the obligate endosymbiont Buchnera aphidicola.</title>
        <authorList>
            <person name="Moran N.A."/>
        </authorList>
    </citation>
    <scope>NUCLEOTIDE SEQUENCE [LARGE SCALE GENOMIC DNA]</scope>
    <source>
        <strain evidence="1 2">Aar</strain>
    </source>
</reference>